<name>A0A0D2G4Q6_CLAB1</name>
<protein>
    <submittedName>
        <fullName evidence="1">Uncharacterized protein</fullName>
    </submittedName>
</protein>
<evidence type="ECO:0000313" key="2">
    <source>
        <dbReference type="Proteomes" id="UP000053789"/>
    </source>
</evidence>
<dbReference type="AlphaFoldDB" id="A0A0D2G4Q6"/>
<dbReference type="GeneID" id="27699145"/>
<dbReference type="Proteomes" id="UP000053789">
    <property type="component" value="Unassembled WGS sequence"/>
</dbReference>
<evidence type="ECO:0000313" key="1">
    <source>
        <dbReference type="EMBL" id="KIW93612.1"/>
    </source>
</evidence>
<dbReference type="OrthoDB" id="4138164at2759"/>
<dbReference type="HOGENOM" id="CLU_915722_0_0_1"/>
<dbReference type="VEuPathDB" id="FungiDB:Z519_06217"/>
<organism evidence="1 2">
    <name type="scientific">Cladophialophora bantiana (strain ATCC 10958 / CBS 173.52 / CDC B-1940 / NIH 8579)</name>
    <name type="common">Xylohypha bantiana</name>
    <dbReference type="NCBI Taxonomy" id="1442370"/>
    <lineage>
        <taxon>Eukaryota</taxon>
        <taxon>Fungi</taxon>
        <taxon>Dikarya</taxon>
        <taxon>Ascomycota</taxon>
        <taxon>Pezizomycotina</taxon>
        <taxon>Eurotiomycetes</taxon>
        <taxon>Chaetothyriomycetidae</taxon>
        <taxon>Chaetothyriales</taxon>
        <taxon>Herpotrichiellaceae</taxon>
        <taxon>Cladophialophora</taxon>
    </lineage>
</organism>
<sequence length="308" mass="33151">MASESHEGLSAMSAAATALQGHWRYCEKCSCLHYAGTARCPAGGVHDHSTSSNYSLLSGAGGPGQDHWRWCKKCQVLSYTGSGGGSNGPCSAGGNHDTNGSGNYRLTHNDSSAPGQQNWRWCRKCFGLAYAGGNAGRCQSGGTHDHSGSGHYTLSIDGNPPNGGQDQWRWCSKCQLLAYDGYNACAGGGAHISKPSGQYSVTHNDPSAPGQQGWKWCNKCYVLCHSSSGTGRGVCPKRGTHDYSNSGNYTVLHNVPNPGHDYQGGWRWCSQCHALWYNQNNHARCPQAPNKNHTDQLSGQYWIRHQSV</sequence>
<accession>A0A0D2G4Q6</accession>
<reference evidence="1" key="1">
    <citation type="submission" date="2015-01" db="EMBL/GenBank/DDBJ databases">
        <title>The Genome Sequence of Cladophialophora bantiana CBS 173.52.</title>
        <authorList>
            <consortium name="The Broad Institute Genomics Platform"/>
            <person name="Cuomo C."/>
            <person name="de Hoog S."/>
            <person name="Gorbushina A."/>
            <person name="Stielow B."/>
            <person name="Teixiera M."/>
            <person name="Abouelleil A."/>
            <person name="Chapman S.B."/>
            <person name="Priest M."/>
            <person name="Young S.K."/>
            <person name="Wortman J."/>
            <person name="Nusbaum C."/>
            <person name="Birren B."/>
        </authorList>
    </citation>
    <scope>NUCLEOTIDE SEQUENCE [LARGE SCALE GENOMIC DNA]</scope>
    <source>
        <strain evidence="1">CBS 173.52</strain>
    </source>
</reference>
<dbReference type="EMBL" id="KN846987">
    <property type="protein sequence ID" value="KIW93612.1"/>
    <property type="molecule type" value="Genomic_DNA"/>
</dbReference>
<keyword evidence="2" id="KW-1185">Reference proteome</keyword>
<gene>
    <name evidence="1" type="ORF">Z519_06217</name>
</gene>
<dbReference type="RefSeq" id="XP_016620281.1">
    <property type="nucleotide sequence ID" value="XM_016763957.1"/>
</dbReference>
<proteinExistence type="predicted"/>